<evidence type="ECO:0000313" key="2">
    <source>
        <dbReference type="EMBL" id="AXG10568.1"/>
    </source>
</evidence>
<organism evidence="2 3">
    <name type="scientific">Haloplanus rubicundus</name>
    <dbReference type="NCBI Taxonomy" id="1547898"/>
    <lineage>
        <taxon>Archaea</taxon>
        <taxon>Methanobacteriati</taxon>
        <taxon>Methanobacteriota</taxon>
        <taxon>Stenosarchaea group</taxon>
        <taxon>Halobacteria</taxon>
        <taxon>Halobacteriales</taxon>
        <taxon>Haloferacaceae</taxon>
        <taxon>Haloplanus</taxon>
    </lineage>
</organism>
<feature type="region of interest" description="Disordered" evidence="1">
    <location>
        <begin position="1"/>
        <end position="22"/>
    </location>
</feature>
<proteinExistence type="predicted"/>
<evidence type="ECO:0000313" key="3">
    <source>
        <dbReference type="Proteomes" id="UP000252985"/>
    </source>
</evidence>
<dbReference type="Proteomes" id="UP000252985">
    <property type="component" value="Chromosome"/>
</dbReference>
<gene>
    <name evidence="2" type="ORF">DU484_12330</name>
</gene>
<reference evidence="2 3" key="1">
    <citation type="submission" date="2018-07" db="EMBL/GenBank/DDBJ databases">
        <title>Genome sequences of Haloplanus sp. CBA1112.</title>
        <authorList>
            <person name="Kim Y.B."/>
            <person name="Roh S.W."/>
        </authorList>
    </citation>
    <scope>NUCLEOTIDE SEQUENCE [LARGE SCALE GENOMIC DNA]</scope>
    <source>
        <strain evidence="2 3">CBA1112</strain>
    </source>
</reference>
<accession>A0A345EEE6</accession>
<dbReference type="KEGG" id="haq:DU484_12330"/>
<name>A0A345EEE6_9EURY</name>
<protein>
    <submittedName>
        <fullName evidence="2">Uncharacterized protein</fullName>
    </submittedName>
</protein>
<dbReference type="EMBL" id="CP031148">
    <property type="protein sequence ID" value="AXG10568.1"/>
    <property type="molecule type" value="Genomic_DNA"/>
</dbReference>
<dbReference type="AlphaFoldDB" id="A0A345EEE6"/>
<evidence type="ECO:0000256" key="1">
    <source>
        <dbReference type="SAM" id="MobiDB-lite"/>
    </source>
</evidence>
<sequence length="82" mass="8808">MLEELEGQSDASAGERTSIESLTDALAVDERTVREQLDGLESCALADIDADGQVRITVTGEELLALDLDEMIIVDAETIDRG</sequence>